<evidence type="ECO:0000256" key="3">
    <source>
        <dbReference type="SAM" id="MobiDB-lite"/>
    </source>
</evidence>
<gene>
    <name evidence="4" type="ORF">NITFAB_2242</name>
</gene>
<dbReference type="EMBL" id="LS423452">
    <property type="protein sequence ID" value="SPS06649.1"/>
    <property type="molecule type" value="Genomic_DNA"/>
</dbReference>
<protein>
    <recommendedName>
        <fullName evidence="5">Chaperone protein DnaK</fullName>
    </recommendedName>
</protein>
<reference evidence="4" key="1">
    <citation type="submission" date="2018-05" db="EMBL/GenBank/DDBJ databases">
        <authorList>
            <person name="Lanie J.A."/>
            <person name="Ng W.-L."/>
            <person name="Kazmierczak K.M."/>
            <person name="Andrzejewski T.M."/>
            <person name="Davidsen T.M."/>
            <person name="Wayne K.J."/>
            <person name="Tettelin H."/>
            <person name="Glass J.I."/>
            <person name="Rusch D."/>
            <person name="Podicherti R."/>
            <person name="Tsui H.-C.T."/>
            <person name="Winkler M.E."/>
        </authorList>
    </citation>
    <scope>NUCLEOTIDE SEQUENCE</scope>
    <source>
        <strain evidence="4">KNB</strain>
    </source>
</reference>
<dbReference type="InterPro" id="IPR029047">
    <property type="entry name" value="HSP70_peptide-bd_sf"/>
</dbReference>
<evidence type="ECO:0000256" key="1">
    <source>
        <dbReference type="ARBA" id="ARBA00022741"/>
    </source>
</evidence>
<feature type="region of interest" description="Disordered" evidence="3">
    <location>
        <begin position="44"/>
        <end position="89"/>
    </location>
</feature>
<keyword evidence="1" id="KW-0547">Nucleotide-binding</keyword>
<name>A0A2X0QWV2_9PROT</name>
<sequence length="89" mass="9433">MAGDNVSLGEFYLDGLSPAPRGIPKIDVCFDIDLNGILSVSAKDTASGKSQSISITGSTRLSEENKKRMVDEAARNADADKKGARMQNS</sequence>
<keyword evidence="2" id="KW-0067">ATP-binding</keyword>
<dbReference type="GO" id="GO:0140662">
    <property type="term" value="F:ATP-dependent protein folding chaperone"/>
    <property type="evidence" value="ECO:0007669"/>
    <property type="project" value="InterPro"/>
</dbReference>
<evidence type="ECO:0000256" key="2">
    <source>
        <dbReference type="ARBA" id="ARBA00022840"/>
    </source>
</evidence>
<dbReference type="Gene3D" id="2.60.34.10">
    <property type="entry name" value="Substrate Binding Domain Of DNAk, Chain A, domain 1"/>
    <property type="match status" value="1"/>
</dbReference>
<dbReference type="PANTHER" id="PTHR19375">
    <property type="entry name" value="HEAT SHOCK PROTEIN 70KDA"/>
    <property type="match status" value="1"/>
</dbReference>
<feature type="compositionally biased region" description="Polar residues" evidence="3">
    <location>
        <begin position="44"/>
        <end position="60"/>
    </location>
</feature>
<evidence type="ECO:0000313" key="4">
    <source>
        <dbReference type="EMBL" id="SPS06649.1"/>
    </source>
</evidence>
<evidence type="ECO:0008006" key="5">
    <source>
        <dbReference type="Google" id="ProtNLM"/>
    </source>
</evidence>
<dbReference type="SUPFAM" id="SSF100920">
    <property type="entry name" value="Heat shock protein 70kD (HSP70), peptide-binding domain"/>
    <property type="match status" value="1"/>
</dbReference>
<dbReference type="Pfam" id="PF00012">
    <property type="entry name" value="HSP70"/>
    <property type="match status" value="1"/>
</dbReference>
<organism evidence="4">
    <name type="scientific">Candidatus Nitrotoga fabula</name>
    <dbReference type="NCBI Taxonomy" id="2182327"/>
    <lineage>
        <taxon>Bacteria</taxon>
        <taxon>Pseudomonadati</taxon>
        <taxon>Pseudomonadota</taxon>
        <taxon>Betaproteobacteria</taxon>
        <taxon>Nitrosomonadales</taxon>
        <taxon>Gallionellaceae</taxon>
        <taxon>Candidatus Nitrotoga</taxon>
    </lineage>
</organism>
<accession>A0A2X0QWV2</accession>
<feature type="compositionally biased region" description="Basic and acidic residues" evidence="3">
    <location>
        <begin position="61"/>
        <end position="83"/>
    </location>
</feature>
<dbReference type="InterPro" id="IPR013126">
    <property type="entry name" value="Hsp_70_fam"/>
</dbReference>
<dbReference type="AlphaFoldDB" id="A0A2X0QWV2"/>
<proteinExistence type="predicted"/>
<dbReference type="GO" id="GO:0005524">
    <property type="term" value="F:ATP binding"/>
    <property type="evidence" value="ECO:0007669"/>
    <property type="project" value="UniProtKB-KW"/>
</dbReference>